<reference evidence="8" key="1">
    <citation type="submission" date="2020-04" db="EMBL/GenBank/DDBJ databases">
        <title>Analysis of mating type loci in Filobasidium floriforme.</title>
        <authorList>
            <person name="Nowrousian M."/>
        </authorList>
    </citation>
    <scope>NUCLEOTIDE SEQUENCE</scope>
    <source>
        <strain evidence="8">CBS 6242</strain>
    </source>
</reference>
<evidence type="ECO:0000256" key="6">
    <source>
        <dbReference type="SAM" id="MobiDB-lite"/>
    </source>
</evidence>
<dbReference type="FunFam" id="1.10.30.10:FF:000016">
    <property type="entry name" value="FACT complex subunit SSRP1"/>
    <property type="match status" value="1"/>
</dbReference>
<dbReference type="SMART" id="SM00398">
    <property type="entry name" value="HMG"/>
    <property type="match status" value="1"/>
</dbReference>
<dbReference type="GO" id="GO:0005634">
    <property type="term" value="C:nucleus"/>
    <property type="evidence" value="ECO:0007669"/>
    <property type="project" value="UniProtKB-UniRule"/>
</dbReference>
<accession>A0A8K0NSX1</accession>
<dbReference type="InterPro" id="IPR036910">
    <property type="entry name" value="HMG_box_dom_sf"/>
</dbReference>
<gene>
    <name evidence="8" type="ORF">FFLO_01288</name>
</gene>
<feature type="DNA-binding region" description="HMG box" evidence="5">
    <location>
        <begin position="21"/>
        <end position="89"/>
    </location>
</feature>
<feature type="compositionally biased region" description="Acidic residues" evidence="6">
    <location>
        <begin position="107"/>
        <end position="117"/>
    </location>
</feature>
<dbReference type="Proteomes" id="UP000812966">
    <property type="component" value="Unassembled WGS sequence"/>
</dbReference>
<evidence type="ECO:0000313" key="8">
    <source>
        <dbReference type="EMBL" id="KAG7566909.1"/>
    </source>
</evidence>
<keyword evidence="9" id="KW-1185">Reference proteome</keyword>
<proteinExistence type="inferred from homology"/>
<dbReference type="Gene3D" id="1.10.30.10">
    <property type="entry name" value="High mobility group box domain"/>
    <property type="match status" value="1"/>
</dbReference>
<feature type="region of interest" description="Disordered" evidence="6">
    <location>
        <begin position="1"/>
        <end position="24"/>
    </location>
</feature>
<comment type="subunit">
    <text evidence="4">Weakly associates with the stable SPT16-POB3 heterodimer to form the FACT complex.</text>
</comment>
<dbReference type="SUPFAM" id="SSF47095">
    <property type="entry name" value="HMG-box"/>
    <property type="match status" value="1"/>
</dbReference>
<protein>
    <recommendedName>
        <fullName evidence="7">HMG box domain-containing protein</fullName>
    </recommendedName>
</protein>
<dbReference type="EMBL" id="JABELV010000018">
    <property type="protein sequence ID" value="KAG7566909.1"/>
    <property type="molecule type" value="Genomic_DNA"/>
</dbReference>
<dbReference type="PANTHER" id="PTHR48112:SF22">
    <property type="entry name" value="MITOCHONDRIAL TRANSCRIPTION FACTOR A, ISOFORM B"/>
    <property type="match status" value="1"/>
</dbReference>
<dbReference type="GO" id="GO:0003677">
    <property type="term" value="F:DNA binding"/>
    <property type="evidence" value="ECO:0007669"/>
    <property type="project" value="UniProtKB-UniRule"/>
</dbReference>
<feature type="domain" description="HMG box" evidence="7">
    <location>
        <begin position="21"/>
        <end position="89"/>
    </location>
</feature>
<comment type="caution">
    <text evidence="8">The sequence shown here is derived from an EMBL/GenBank/DDBJ whole genome shotgun (WGS) entry which is preliminary data.</text>
</comment>
<dbReference type="AlphaFoldDB" id="A0A8K0NSX1"/>
<name>A0A8K0NSX1_9TREE</name>
<dbReference type="PROSITE" id="PS50118">
    <property type="entry name" value="HMG_BOX_2"/>
    <property type="match status" value="1"/>
</dbReference>
<feature type="compositionally biased region" description="Basic and acidic residues" evidence="6">
    <location>
        <begin position="1"/>
        <end position="20"/>
    </location>
</feature>
<evidence type="ECO:0000259" key="7">
    <source>
        <dbReference type="PROSITE" id="PS50118"/>
    </source>
</evidence>
<dbReference type="CDD" id="cd01390">
    <property type="entry name" value="HMG-box_NHP6-like"/>
    <property type="match status" value="1"/>
</dbReference>
<organism evidence="8 9">
    <name type="scientific">Filobasidium floriforme</name>
    <dbReference type="NCBI Taxonomy" id="5210"/>
    <lineage>
        <taxon>Eukaryota</taxon>
        <taxon>Fungi</taxon>
        <taxon>Dikarya</taxon>
        <taxon>Basidiomycota</taxon>
        <taxon>Agaricomycotina</taxon>
        <taxon>Tremellomycetes</taxon>
        <taxon>Filobasidiales</taxon>
        <taxon>Filobasidiaceae</taxon>
        <taxon>Filobasidium</taxon>
    </lineage>
</organism>
<evidence type="ECO:0000313" key="9">
    <source>
        <dbReference type="Proteomes" id="UP000812966"/>
    </source>
</evidence>
<dbReference type="InterPro" id="IPR050342">
    <property type="entry name" value="HMGB"/>
</dbReference>
<evidence type="ECO:0000256" key="4">
    <source>
        <dbReference type="ARBA" id="ARBA00064996"/>
    </source>
</evidence>
<dbReference type="Pfam" id="PF00505">
    <property type="entry name" value="HMG_box"/>
    <property type="match status" value="1"/>
</dbReference>
<feature type="region of interest" description="Disordered" evidence="6">
    <location>
        <begin position="57"/>
        <end position="117"/>
    </location>
</feature>
<keyword evidence="2 5" id="KW-0539">Nucleus</keyword>
<dbReference type="PANTHER" id="PTHR48112">
    <property type="entry name" value="HIGH MOBILITY GROUP PROTEIN DSP1"/>
    <property type="match status" value="1"/>
</dbReference>
<feature type="compositionally biased region" description="Basic and acidic residues" evidence="6">
    <location>
        <begin position="62"/>
        <end position="88"/>
    </location>
</feature>
<keyword evidence="1 5" id="KW-0238">DNA-binding</keyword>
<evidence type="ECO:0000256" key="2">
    <source>
        <dbReference type="ARBA" id="ARBA00023242"/>
    </source>
</evidence>
<evidence type="ECO:0000256" key="3">
    <source>
        <dbReference type="ARBA" id="ARBA00043963"/>
    </source>
</evidence>
<comment type="similarity">
    <text evidence="3">Belongs to the NHP6 family.</text>
</comment>
<evidence type="ECO:0000256" key="1">
    <source>
        <dbReference type="ARBA" id="ARBA00023125"/>
    </source>
</evidence>
<dbReference type="PRINTS" id="PR00886">
    <property type="entry name" value="HIGHMOBLTY12"/>
</dbReference>
<dbReference type="InterPro" id="IPR009071">
    <property type="entry name" value="HMG_box_dom"/>
</dbReference>
<evidence type="ECO:0000256" key="5">
    <source>
        <dbReference type="PROSITE-ProRule" id="PRU00267"/>
    </source>
</evidence>
<sequence length="117" mass="12872">MPKAASERKTGGKAKKDPNAPKRGLSAFMFYSTAQREAVKANNPGISFGEIGKRLGAQWRDMTPDQKAPYEKQAAADKERAEREKKIYEGGGPVKKSTSKKVAAPIQDEDDEDDEDE</sequence>